<reference evidence="2" key="1">
    <citation type="journal article" date="2020" name="Nature">
        <title>Giant virus diversity and host interactions through global metagenomics.</title>
        <authorList>
            <person name="Schulz F."/>
            <person name="Roux S."/>
            <person name="Paez-Espino D."/>
            <person name="Jungbluth S."/>
            <person name="Walsh D.A."/>
            <person name="Denef V.J."/>
            <person name="McMahon K.D."/>
            <person name="Konstantinidis K.T."/>
            <person name="Eloe-Fadrosh E.A."/>
            <person name="Kyrpides N.C."/>
            <person name="Woyke T."/>
        </authorList>
    </citation>
    <scope>NUCLEOTIDE SEQUENCE</scope>
    <source>
        <strain evidence="2">GVMAG-M-3300009182-46</strain>
    </source>
</reference>
<keyword evidence="1" id="KW-0175">Coiled coil</keyword>
<evidence type="ECO:0000313" key="2">
    <source>
        <dbReference type="EMBL" id="QHT35865.1"/>
    </source>
</evidence>
<protein>
    <submittedName>
        <fullName evidence="2">Uncharacterized protein</fullName>
    </submittedName>
</protein>
<name>A0A6C0F9M1_9ZZZZ</name>
<organism evidence="2">
    <name type="scientific">viral metagenome</name>
    <dbReference type="NCBI Taxonomy" id="1070528"/>
    <lineage>
        <taxon>unclassified sequences</taxon>
        <taxon>metagenomes</taxon>
        <taxon>organismal metagenomes</taxon>
    </lineage>
</organism>
<dbReference type="EMBL" id="MN739027">
    <property type="protein sequence ID" value="QHT35865.1"/>
    <property type="molecule type" value="Genomic_DNA"/>
</dbReference>
<proteinExistence type="predicted"/>
<sequence>MTEFKKLALNQHDFMHLYIPSVPNHLTTTPAQNPFGVTCSELANLLENQLGLGHISWIEFNTVTDHHGNAIGRQAHVKFACWYDSEEAKIVRNDIKIKGSHLCRGYHDGEKFVNLTHDDYISLCAHFLSAKHSDENVEDLHRRIAELEQERENMRQEYDMALDKEIQRNAKLVIARQEQSRKIIELLDKVQLRDAEIAALIAALNSLNALTKEVHKQGYEVICAKEGGVPF</sequence>
<accession>A0A6C0F9M1</accession>
<dbReference type="AlphaFoldDB" id="A0A6C0F9M1"/>
<feature type="coiled-coil region" evidence="1">
    <location>
        <begin position="130"/>
        <end position="164"/>
    </location>
</feature>
<evidence type="ECO:0000256" key="1">
    <source>
        <dbReference type="SAM" id="Coils"/>
    </source>
</evidence>